<evidence type="ECO:0000313" key="3">
    <source>
        <dbReference type="Proteomes" id="UP001054854"/>
    </source>
</evidence>
<protein>
    <submittedName>
        <fullName evidence="2">Uncharacterized protein</fullName>
    </submittedName>
</protein>
<evidence type="ECO:0000256" key="1">
    <source>
        <dbReference type="SAM" id="MobiDB-lite"/>
    </source>
</evidence>
<comment type="caution">
    <text evidence="2">The sequence shown here is derived from an EMBL/GenBank/DDBJ whole genome shotgun (WGS) entry which is preliminary data.</text>
</comment>
<gene>
    <name evidence="2" type="ORF">TPA0910_84780</name>
</gene>
<evidence type="ECO:0000313" key="2">
    <source>
        <dbReference type="EMBL" id="GHJ34045.1"/>
    </source>
</evidence>
<dbReference type="EMBL" id="BNEK01000005">
    <property type="protein sequence ID" value="GHJ34045.1"/>
    <property type="molecule type" value="Genomic_DNA"/>
</dbReference>
<organism evidence="2 3">
    <name type="scientific">Streptomyces hygroscopicus</name>
    <dbReference type="NCBI Taxonomy" id="1912"/>
    <lineage>
        <taxon>Bacteria</taxon>
        <taxon>Bacillati</taxon>
        <taxon>Actinomycetota</taxon>
        <taxon>Actinomycetes</taxon>
        <taxon>Kitasatosporales</taxon>
        <taxon>Streptomycetaceae</taxon>
        <taxon>Streptomyces</taxon>
        <taxon>Streptomyces violaceusniger group</taxon>
    </lineage>
</organism>
<feature type="compositionally biased region" description="Basic and acidic residues" evidence="1">
    <location>
        <begin position="1"/>
        <end position="15"/>
    </location>
</feature>
<keyword evidence="3" id="KW-1185">Reference proteome</keyword>
<name>A0ABQ3UEM9_STRHY</name>
<reference evidence="2" key="1">
    <citation type="submission" date="2024-05" db="EMBL/GenBank/DDBJ databases">
        <title>Whole genome shotgun sequence of Streptomyces hygroscopicus NBRC 113678.</title>
        <authorList>
            <person name="Komaki H."/>
            <person name="Tamura T."/>
        </authorList>
    </citation>
    <scope>NUCLEOTIDE SEQUENCE</scope>
    <source>
        <strain evidence="2">N11-34</strain>
    </source>
</reference>
<dbReference type="Proteomes" id="UP001054854">
    <property type="component" value="Unassembled WGS sequence"/>
</dbReference>
<proteinExistence type="predicted"/>
<sequence>MASKRPSRDLQAERPHRIRRPRGPLPEQSLLGPAPIHREVDERAAPRATEVVFRLAHVHARLFGARKAQRSLNRGTVLQVCREERPVVRPLCLPRSPRLPAPLLGLDVQGVVQPLLGLDVQGAARLALAVALVGQMG</sequence>
<feature type="region of interest" description="Disordered" evidence="1">
    <location>
        <begin position="1"/>
        <end position="34"/>
    </location>
</feature>
<accession>A0ABQ3UEM9</accession>